<dbReference type="Proteomes" id="UP000688137">
    <property type="component" value="Unassembled WGS sequence"/>
</dbReference>
<proteinExistence type="predicted"/>
<evidence type="ECO:0000313" key="1">
    <source>
        <dbReference type="EMBL" id="CAD8052841.1"/>
    </source>
</evidence>
<gene>
    <name evidence="1" type="ORF">PPRIM_AZ9-3.1.T0200028</name>
</gene>
<sequence>MGSGQGKTRIKNCQTGLEYLQSLISNVDVQLSVQIQTQLKQLILQKPKISKDIELLYNYFSQDHIDCEKYSPEDYEHLNILSTFQKKLLEPPKIINQQKEDGADQNVSQLKMQYIKSLRLLDIKSLDEFKSNEFQESSWIYKLIKGIKNYCIIANILLLKCEKDKELQWIIYVTIWEHFSQKLSNLSEKYSFQKINQSFDEYFHKKLTPQLKVETLGAKIWGGQVNIDKQFAINQILLGRKDRKSNLPLSRIATVLMEMSTDIYNLQLAGSDEFVIPKLIQELQEQSRQLYDQNFEGDYGDFFQFWFLDNQYVLTIFPEWIIENYVDTILFEFLEDLFCQQILKLSQEEQQQINNIYLKEYQIEPILLDANELNQQGNQSLQNLLTFDQFLRSQQEPTISLITKRVLNEKKNSEIFKSNTTTNNSGVLVDHQIVMQQLHQQSIGQQVSSDIQSESRSSHFFSAFMTKSSKLKNLSLVELENITNQYDIIKFPIQSRIEARNQRIKMKNKNITRINYEFRSLFSFENQKGDINQKQQEFFQSLLNQENQLESVIEKKECIKSIAEMLLEQ</sequence>
<dbReference type="AlphaFoldDB" id="A0A8S1KEY1"/>
<evidence type="ECO:0000313" key="2">
    <source>
        <dbReference type="Proteomes" id="UP000688137"/>
    </source>
</evidence>
<dbReference type="EMBL" id="CAJJDM010000017">
    <property type="protein sequence ID" value="CAD8052841.1"/>
    <property type="molecule type" value="Genomic_DNA"/>
</dbReference>
<keyword evidence="2" id="KW-1185">Reference proteome</keyword>
<comment type="caution">
    <text evidence="1">The sequence shown here is derived from an EMBL/GenBank/DDBJ whole genome shotgun (WGS) entry which is preliminary data.</text>
</comment>
<protein>
    <submittedName>
        <fullName evidence="1">Uncharacterized protein</fullName>
    </submittedName>
</protein>
<organism evidence="1 2">
    <name type="scientific">Paramecium primaurelia</name>
    <dbReference type="NCBI Taxonomy" id="5886"/>
    <lineage>
        <taxon>Eukaryota</taxon>
        <taxon>Sar</taxon>
        <taxon>Alveolata</taxon>
        <taxon>Ciliophora</taxon>
        <taxon>Intramacronucleata</taxon>
        <taxon>Oligohymenophorea</taxon>
        <taxon>Peniculida</taxon>
        <taxon>Parameciidae</taxon>
        <taxon>Paramecium</taxon>
    </lineage>
</organism>
<dbReference type="OMA" id="TIFPEWI"/>
<reference evidence="1" key="1">
    <citation type="submission" date="2021-01" db="EMBL/GenBank/DDBJ databases">
        <authorList>
            <consortium name="Genoscope - CEA"/>
            <person name="William W."/>
        </authorList>
    </citation>
    <scope>NUCLEOTIDE SEQUENCE</scope>
</reference>
<accession>A0A8S1KEY1</accession>
<name>A0A8S1KEY1_PARPR</name>